<dbReference type="RefSeq" id="WP_058442994.1">
    <property type="nucleotide sequence ID" value="NZ_CAAAHU010000014.1"/>
</dbReference>
<comment type="caution">
    <text evidence="2">The sequence shown here is derived from an EMBL/GenBank/DDBJ whole genome shotgun (WGS) entry which is preliminary data.</text>
</comment>
<accession>A0A0W0S0V6</accession>
<keyword evidence="1" id="KW-0812">Transmembrane</keyword>
<evidence type="ECO:0008006" key="4">
    <source>
        <dbReference type="Google" id="ProtNLM"/>
    </source>
</evidence>
<dbReference type="OrthoDB" id="5640839at2"/>
<evidence type="ECO:0000313" key="3">
    <source>
        <dbReference type="Proteomes" id="UP000054742"/>
    </source>
</evidence>
<dbReference type="PATRIC" id="fig|29422.6.peg.3219"/>
<gene>
    <name evidence="2" type="ORF">Lbru_3043</name>
</gene>
<protein>
    <recommendedName>
        <fullName evidence="4">DUF883 domain-containing protein</fullName>
    </recommendedName>
</protein>
<name>A0A0W0S0V6_9GAMM</name>
<evidence type="ECO:0000313" key="2">
    <source>
        <dbReference type="EMBL" id="KTC76936.1"/>
    </source>
</evidence>
<proteinExistence type="predicted"/>
<feature type="transmembrane region" description="Helical" evidence="1">
    <location>
        <begin position="60"/>
        <end position="78"/>
    </location>
</feature>
<dbReference type="EMBL" id="LNXV01000036">
    <property type="protein sequence ID" value="KTC76936.1"/>
    <property type="molecule type" value="Genomic_DNA"/>
</dbReference>
<keyword evidence="1" id="KW-0472">Membrane</keyword>
<organism evidence="2 3">
    <name type="scientific">Legionella brunensis</name>
    <dbReference type="NCBI Taxonomy" id="29422"/>
    <lineage>
        <taxon>Bacteria</taxon>
        <taxon>Pseudomonadati</taxon>
        <taxon>Pseudomonadota</taxon>
        <taxon>Gammaproteobacteria</taxon>
        <taxon>Legionellales</taxon>
        <taxon>Legionellaceae</taxon>
        <taxon>Legionella</taxon>
    </lineage>
</organism>
<dbReference type="Proteomes" id="UP000054742">
    <property type="component" value="Unassembled WGS sequence"/>
</dbReference>
<dbReference type="AlphaFoldDB" id="A0A0W0S0V6"/>
<sequence length="80" mass="8884">MNIKILGNSHLKEKTNKLLQGSKKLASELYEEGKHTVADVGDNLKGYSKQVTQKIHERPLATLLLVGGLSLIVLSTFLRR</sequence>
<evidence type="ECO:0000256" key="1">
    <source>
        <dbReference type="SAM" id="Phobius"/>
    </source>
</evidence>
<keyword evidence="1" id="KW-1133">Transmembrane helix</keyword>
<reference evidence="2 3" key="1">
    <citation type="submission" date="2015-11" db="EMBL/GenBank/DDBJ databases">
        <title>Genomic analysis of 38 Legionella species identifies large and diverse effector repertoires.</title>
        <authorList>
            <person name="Burstein D."/>
            <person name="Amaro F."/>
            <person name="Zusman T."/>
            <person name="Lifshitz Z."/>
            <person name="Cohen O."/>
            <person name="Gilbert J.A."/>
            <person name="Pupko T."/>
            <person name="Shuman H.A."/>
            <person name="Segal G."/>
        </authorList>
    </citation>
    <scope>NUCLEOTIDE SEQUENCE [LARGE SCALE GENOMIC DNA]</scope>
    <source>
        <strain evidence="2 3">ATCC 43878</strain>
    </source>
</reference>
<keyword evidence="3" id="KW-1185">Reference proteome</keyword>